<sequence>MPQRTRRTTIDRRTFLAGGAAAGALALAGCTAPAPAPTTSPSATATATGPDDWTSLASAVRGTLLRPTSSGYATARLTENPRFDDAKPLGVLEAASAADVAAGLAFARNTRTPLAVRSGGHNYAGWSAGGASGTDVKPSLVISTAGLDDVRISGEGTLTVGPGASMAKVYAALGEAGRAIGAGSCATVAIGGLTLGGGVGVLARSFGLTCDQLTGVEIVTADGAVHHCTATSDADLFWASRGGGGGVTGVVTSMTFDTQAAPQVTMFALTWPWSAAAQVVAAWQDWALAEGAPDQLWSTLKLLGGQTHPSGPALTVSGTWTGDSAALAAQLAPLLKAVKTAPTSNVATSHTYQDAMFRYAGCADQPASKCTTAPGGVLDRVAESGTSHLPTTTLPAAGIAALVAKVEAAQSVVGLTEGGISLDALGGAVSRVGAADTAFAHRSALMSVQYTATFADGASPAAYDSYVRGFRTAMGQYWSDTAYVNYADPSLSDPGQAYFGDNLAGLKSIAKKVDPDGIFAQPHLLD</sequence>
<dbReference type="PANTHER" id="PTHR42973:SF39">
    <property type="entry name" value="FAD-BINDING PCMH-TYPE DOMAIN-CONTAINING PROTEIN"/>
    <property type="match status" value="1"/>
</dbReference>
<keyword evidence="5" id="KW-0560">Oxidoreductase</keyword>
<comment type="caution">
    <text evidence="8">The sequence shown here is derived from an EMBL/GenBank/DDBJ whole genome shotgun (WGS) entry which is preliminary data.</text>
</comment>
<evidence type="ECO:0000256" key="4">
    <source>
        <dbReference type="ARBA" id="ARBA00022827"/>
    </source>
</evidence>
<dbReference type="GO" id="GO:0016491">
    <property type="term" value="F:oxidoreductase activity"/>
    <property type="evidence" value="ECO:0007669"/>
    <property type="project" value="UniProtKB-KW"/>
</dbReference>
<dbReference type="PROSITE" id="PS51318">
    <property type="entry name" value="TAT"/>
    <property type="match status" value="1"/>
</dbReference>
<dbReference type="Pfam" id="PF01565">
    <property type="entry name" value="FAD_binding_4"/>
    <property type="match status" value="1"/>
</dbReference>
<name>A0A495ICU8_9MICO</name>
<feature type="chain" id="PRO_5038808581" evidence="6">
    <location>
        <begin position="37"/>
        <end position="526"/>
    </location>
</feature>
<dbReference type="Proteomes" id="UP000280008">
    <property type="component" value="Unassembled WGS sequence"/>
</dbReference>
<dbReference type="InterPro" id="IPR050416">
    <property type="entry name" value="FAD-linked_Oxidoreductase"/>
</dbReference>
<dbReference type="InterPro" id="IPR006093">
    <property type="entry name" value="Oxy_OxRdtase_FAD_BS"/>
</dbReference>
<evidence type="ECO:0000256" key="6">
    <source>
        <dbReference type="SAM" id="SignalP"/>
    </source>
</evidence>
<dbReference type="PROSITE" id="PS00862">
    <property type="entry name" value="OX2_COVAL_FAD"/>
    <property type="match status" value="1"/>
</dbReference>
<dbReference type="EMBL" id="RBKS01000001">
    <property type="protein sequence ID" value="RKR73749.1"/>
    <property type="molecule type" value="Genomic_DNA"/>
</dbReference>
<dbReference type="InterPro" id="IPR006094">
    <property type="entry name" value="Oxid_FAD_bind_N"/>
</dbReference>
<evidence type="ECO:0000313" key="8">
    <source>
        <dbReference type="EMBL" id="RKR73749.1"/>
    </source>
</evidence>
<dbReference type="InterPro" id="IPR016167">
    <property type="entry name" value="FAD-bd_PCMH_sub1"/>
</dbReference>
<evidence type="ECO:0000256" key="5">
    <source>
        <dbReference type="ARBA" id="ARBA00023002"/>
    </source>
</evidence>
<keyword evidence="3" id="KW-0285">Flavoprotein</keyword>
<dbReference type="InterPro" id="IPR016166">
    <property type="entry name" value="FAD-bd_PCMH"/>
</dbReference>
<evidence type="ECO:0000256" key="3">
    <source>
        <dbReference type="ARBA" id="ARBA00022630"/>
    </source>
</evidence>
<dbReference type="Gene3D" id="3.30.43.10">
    <property type="entry name" value="Uridine Diphospho-n-acetylenolpyruvylglucosamine Reductase, domain 2"/>
    <property type="match status" value="1"/>
</dbReference>
<dbReference type="RefSeq" id="WP_170159839.1">
    <property type="nucleotide sequence ID" value="NZ_RBKS01000001.1"/>
</dbReference>
<gene>
    <name evidence="8" type="ORF">C8E83_0845</name>
</gene>
<dbReference type="AlphaFoldDB" id="A0A495ICU8"/>
<feature type="domain" description="FAD-binding PCMH-type" evidence="7">
    <location>
        <begin position="84"/>
        <end position="261"/>
    </location>
</feature>
<dbReference type="SUPFAM" id="SSF56176">
    <property type="entry name" value="FAD-binding/transporter-associated domain-like"/>
    <property type="match status" value="1"/>
</dbReference>
<dbReference type="PROSITE" id="PS51257">
    <property type="entry name" value="PROKAR_LIPOPROTEIN"/>
    <property type="match status" value="1"/>
</dbReference>
<dbReference type="GO" id="GO:0071949">
    <property type="term" value="F:FAD binding"/>
    <property type="evidence" value="ECO:0007669"/>
    <property type="project" value="InterPro"/>
</dbReference>
<keyword evidence="9" id="KW-1185">Reference proteome</keyword>
<feature type="signal peptide" evidence="6">
    <location>
        <begin position="1"/>
        <end position="36"/>
    </location>
</feature>
<evidence type="ECO:0000256" key="2">
    <source>
        <dbReference type="ARBA" id="ARBA00005466"/>
    </source>
</evidence>
<organism evidence="8 9">
    <name type="scientific">Frondihabitans australicus</name>
    <dbReference type="NCBI Taxonomy" id="386892"/>
    <lineage>
        <taxon>Bacteria</taxon>
        <taxon>Bacillati</taxon>
        <taxon>Actinomycetota</taxon>
        <taxon>Actinomycetes</taxon>
        <taxon>Micrococcales</taxon>
        <taxon>Microbacteriaceae</taxon>
        <taxon>Frondihabitans</taxon>
    </lineage>
</organism>
<accession>A0A495ICU8</accession>
<evidence type="ECO:0000256" key="1">
    <source>
        <dbReference type="ARBA" id="ARBA00001974"/>
    </source>
</evidence>
<evidence type="ECO:0000259" key="7">
    <source>
        <dbReference type="PROSITE" id="PS51387"/>
    </source>
</evidence>
<protein>
    <submittedName>
        <fullName evidence="8">Berberine-like enzyme</fullName>
    </submittedName>
</protein>
<dbReference type="InterPro" id="IPR036318">
    <property type="entry name" value="FAD-bd_PCMH-like_sf"/>
</dbReference>
<proteinExistence type="inferred from homology"/>
<evidence type="ECO:0000313" key="9">
    <source>
        <dbReference type="Proteomes" id="UP000280008"/>
    </source>
</evidence>
<dbReference type="Pfam" id="PF08031">
    <property type="entry name" value="BBE"/>
    <property type="match status" value="1"/>
</dbReference>
<dbReference type="InterPro" id="IPR012951">
    <property type="entry name" value="BBE"/>
</dbReference>
<dbReference type="PROSITE" id="PS51387">
    <property type="entry name" value="FAD_PCMH"/>
    <property type="match status" value="1"/>
</dbReference>
<dbReference type="Gene3D" id="3.30.465.10">
    <property type="match status" value="1"/>
</dbReference>
<comment type="similarity">
    <text evidence="2">Belongs to the oxygen-dependent FAD-linked oxidoreductase family.</text>
</comment>
<keyword evidence="4" id="KW-0274">FAD</keyword>
<dbReference type="Gene3D" id="3.40.462.20">
    <property type="match status" value="1"/>
</dbReference>
<reference evidence="8 9" key="1">
    <citation type="submission" date="2018-10" db="EMBL/GenBank/DDBJ databases">
        <title>Sequencing the genomes of 1000 actinobacteria strains.</title>
        <authorList>
            <person name="Klenk H.-P."/>
        </authorList>
    </citation>
    <scope>NUCLEOTIDE SEQUENCE [LARGE SCALE GENOMIC DNA]</scope>
    <source>
        <strain evidence="8 9">DSM 17894</strain>
    </source>
</reference>
<dbReference type="InterPro" id="IPR016169">
    <property type="entry name" value="FAD-bd_PCMH_sub2"/>
</dbReference>
<dbReference type="PANTHER" id="PTHR42973">
    <property type="entry name" value="BINDING OXIDOREDUCTASE, PUTATIVE (AFU_ORTHOLOGUE AFUA_1G17690)-RELATED"/>
    <property type="match status" value="1"/>
</dbReference>
<keyword evidence="6" id="KW-0732">Signal</keyword>
<dbReference type="InterPro" id="IPR006311">
    <property type="entry name" value="TAT_signal"/>
</dbReference>
<comment type="cofactor">
    <cofactor evidence="1">
        <name>FAD</name>
        <dbReference type="ChEBI" id="CHEBI:57692"/>
    </cofactor>
</comment>